<dbReference type="PROSITE" id="PS50966">
    <property type="entry name" value="ZF_SWIM"/>
    <property type="match status" value="1"/>
</dbReference>
<evidence type="ECO:0000256" key="4">
    <source>
        <dbReference type="PROSITE-ProRule" id="PRU00325"/>
    </source>
</evidence>
<dbReference type="InterPro" id="IPR006564">
    <property type="entry name" value="Znf_PMZ"/>
</dbReference>
<evidence type="ECO:0000259" key="5">
    <source>
        <dbReference type="PROSITE" id="PS50966"/>
    </source>
</evidence>
<dbReference type="InterPro" id="IPR007527">
    <property type="entry name" value="Znf_SWIM"/>
</dbReference>
<dbReference type="Pfam" id="PF04434">
    <property type="entry name" value="SWIM"/>
    <property type="match status" value="1"/>
</dbReference>
<evidence type="ECO:0000313" key="7">
    <source>
        <dbReference type="Proteomes" id="UP000235145"/>
    </source>
</evidence>
<dbReference type="GO" id="GO:0008270">
    <property type="term" value="F:zinc ion binding"/>
    <property type="evidence" value="ECO:0007669"/>
    <property type="project" value="UniProtKB-KW"/>
</dbReference>
<reference evidence="6 7" key="1">
    <citation type="journal article" date="2017" name="Nat. Commun.">
        <title>Genome assembly with in vitro proximity ligation data and whole-genome triplication in lettuce.</title>
        <authorList>
            <person name="Reyes-Chin-Wo S."/>
            <person name="Wang Z."/>
            <person name="Yang X."/>
            <person name="Kozik A."/>
            <person name="Arikit S."/>
            <person name="Song C."/>
            <person name="Xia L."/>
            <person name="Froenicke L."/>
            <person name="Lavelle D.O."/>
            <person name="Truco M.J."/>
            <person name="Xia R."/>
            <person name="Zhu S."/>
            <person name="Xu C."/>
            <person name="Xu H."/>
            <person name="Xu X."/>
            <person name="Cox K."/>
            <person name="Korf I."/>
            <person name="Meyers B.C."/>
            <person name="Michelmore R.W."/>
        </authorList>
    </citation>
    <scope>NUCLEOTIDE SEQUENCE [LARGE SCALE GENOMIC DNA]</scope>
    <source>
        <strain evidence="7">cv. Salinas</strain>
        <tissue evidence="6">Seedlings</tissue>
    </source>
</reference>
<keyword evidence="7" id="KW-1185">Reference proteome</keyword>
<evidence type="ECO:0000313" key="6">
    <source>
        <dbReference type="EMBL" id="KAJ0191059.1"/>
    </source>
</evidence>
<feature type="domain" description="SWIM-type" evidence="5">
    <location>
        <begin position="240"/>
        <end position="272"/>
    </location>
</feature>
<name>A0A9R1WXP9_LACSA</name>
<evidence type="ECO:0000256" key="1">
    <source>
        <dbReference type="ARBA" id="ARBA00022723"/>
    </source>
</evidence>
<organism evidence="6 7">
    <name type="scientific">Lactuca sativa</name>
    <name type="common">Garden lettuce</name>
    <dbReference type="NCBI Taxonomy" id="4236"/>
    <lineage>
        <taxon>Eukaryota</taxon>
        <taxon>Viridiplantae</taxon>
        <taxon>Streptophyta</taxon>
        <taxon>Embryophyta</taxon>
        <taxon>Tracheophyta</taxon>
        <taxon>Spermatophyta</taxon>
        <taxon>Magnoliopsida</taxon>
        <taxon>eudicotyledons</taxon>
        <taxon>Gunneridae</taxon>
        <taxon>Pentapetalae</taxon>
        <taxon>asterids</taxon>
        <taxon>campanulids</taxon>
        <taxon>Asterales</taxon>
        <taxon>Asteraceae</taxon>
        <taxon>Cichorioideae</taxon>
        <taxon>Cichorieae</taxon>
        <taxon>Lactucinae</taxon>
        <taxon>Lactuca</taxon>
    </lineage>
</organism>
<keyword evidence="2 4" id="KW-0863">Zinc-finger</keyword>
<gene>
    <name evidence="6" type="ORF">LSAT_V11C800414010</name>
</gene>
<dbReference type="PANTHER" id="PTHR31973">
    <property type="entry name" value="POLYPROTEIN, PUTATIVE-RELATED"/>
    <property type="match status" value="1"/>
</dbReference>
<dbReference type="Proteomes" id="UP000235145">
    <property type="component" value="Unassembled WGS sequence"/>
</dbReference>
<keyword evidence="3" id="KW-0862">Zinc</keyword>
<accession>A0A9R1WXP9</accession>
<protein>
    <recommendedName>
        <fullName evidence="5">SWIM-type domain-containing protein</fullName>
    </recommendedName>
</protein>
<evidence type="ECO:0000256" key="3">
    <source>
        <dbReference type="ARBA" id="ARBA00022833"/>
    </source>
</evidence>
<dbReference type="AlphaFoldDB" id="A0A9R1WXP9"/>
<dbReference type="SMART" id="SM00575">
    <property type="entry name" value="ZnF_PMZ"/>
    <property type="match status" value="1"/>
</dbReference>
<proteinExistence type="predicted"/>
<evidence type="ECO:0000256" key="2">
    <source>
        <dbReference type="ARBA" id="ARBA00022771"/>
    </source>
</evidence>
<comment type="caution">
    <text evidence="6">The sequence shown here is derived from an EMBL/GenBank/DDBJ whole genome shotgun (WGS) entry which is preliminary data.</text>
</comment>
<dbReference type="EMBL" id="NBSK02000008">
    <property type="protein sequence ID" value="KAJ0191059.1"/>
    <property type="molecule type" value="Genomic_DNA"/>
</dbReference>
<sequence>MAKTHQLDVDIMPDSKTLFSKCYVCFKVVSDGWKEGCRLAIGLDGCFLKGIVRGEVIAYVERDVNNHIYPIAWALFFFLMDTRHIVANFTKRFIGQRFTKLFWRAVNASTEHKFRLVMEKIKFVDTQSYDYLIDRDANTWSKAFFQKGRDCDEVENGVIGSINFAIRHPRRKPVITMLEEIKIFIMERIYNQRVEGIEWDLTICPSIRKLVQELKVKHRLWGVTPCGYQKYGVRLNDAAYGVDLIAKTCVCRIWKLIRIPCLHRVATISLQNQRIWKLIRIPCLHRVATISLQNQDAKTYVSQSYSKEAYLI</sequence>
<dbReference type="PANTHER" id="PTHR31973:SF189">
    <property type="entry name" value="TRANSPOSASE, MUDR, PLANT, MULE TRANSPOSASE DOMAIN PROTEIN-RELATED"/>
    <property type="match status" value="1"/>
</dbReference>
<keyword evidence="1" id="KW-0479">Metal-binding</keyword>